<reference evidence="1 2" key="1">
    <citation type="submission" date="2015-06" db="EMBL/GenBank/DDBJ databases">
        <title>Improved classification and identification of acetic acid bacteria using matrix-assisted laser desorption/ionization time-of-flight mass spectrometry; Gluconobacter nephelii and Gluconobacter uchimurae are later heterotypic synonyms of Gluconobacter japonicus and Gluconobacter oxydans, respectively.</title>
        <authorList>
            <person name="Li L."/>
            <person name="Cleenwerck I."/>
            <person name="De Vuyst L."/>
            <person name="Vandamme P."/>
        </authorList>
    </citation>
    <scope>NUCLEOTIDE SEQUENCE [LARGE SCALE GENOMIC DNA]</scope>
    <source>
        <strain evidence="1 2">LMG 1764</strain>
    </source>
</reference>
<gene>
    <name evidence="1" type="ORF">AD929_13160</name>
</gene>
<evidence type="ECO:0000313" key="1">
    <source>
        <dbReference type="EMBL" id="KXV00146.1"/>
    </source>
</evidence>
<dbReference type="EMBL" id="LHZB01000118">
    <property type="protein sequence ID" value="KXV00146.1"/>
    <property type="molecule type" value="Genomic_DNA"/>
</dbReference>
<name>A0A149QS52_9PROT</name>
<dbReference type="Proteomes" id="UP000075573">
    <property type="component" value="Unassembled WGS sequence"/>
</dbReference>
<organism evidence="1 2">
    <name type="scientific">Gluconobacter potus</name>
    <dbReference type="NCBI Taxonomy" id="2724927"/>
    <lineage>
        <taxon>Bacteria</taxon>
        <taxon>Pseudomonadati</taxon>
        <taxon>Pseudomonadota</taxon>
        <taxon>Alphaproteobacteria</taxon>
        <taxon>Acetobacterales</taxon>
        <taxon>Acetobacteraceae</taxon>
        <taxon>Gluconobacter</taxon>
    </lineage>
</organism>
<accession>A0A149QS52</accession>
<dbReference type="PATRIC" id="fig|442.7.peg.3446"/>
<dbReference type="AlphaFoldDB" id="A0A149QS52"/>
<sequence length="240" mass="26995">MSMLKIITLTTVVGVTALCLAGAWAVHKHSVEEKTMSHQVLIGDDCFVIPPGYSSGQGGRVGNTGMALLMLRMQYPSLAPFRETKEMHTQHPGQSEFDIFDLIDVSLQYKEPNNVSDEEIFRRSTRYDNPVKIGTTPDGYDVYKIVTGRLYSKDVGQHKIVISCVQLSDDDSGICHYIAPLWEKDEGKEFYDYALYLAFSKKYIPHLDELVGAVRQKVQSWHRCAIPKVESFPTVKSSPT</sequence>
<evidence type="ECO:0000313" key="2">
    <source>
        <dbReference type="Proteomes" id="UP000075573"/>
    </source>
</evidence>
<proteinExistence type="predicted"/>
<protein>
    <submittedName>
        <fullName evidence="1">Uncharacterized protein</fullName>
    </submittedName>
</protein>
<comment type="caution">
    <text evidence="1">The sequence shown here is derived from an EMBL/GenBank/DDBJ whole genome shotgun (WGS) entry which is preliminary data.</text>
</comment>